<feature type="region of interest" description="Disordered" evidence="1">
    <location>
        <begin position="442"/>
        <end position="486"/>
    </location>
</feature>
<dbReference type="GO" id="GO:0016104">
    <property type="term" value="P:triterpenoid biosynthetic process"/>
    <property type="evidence" value="ECO:0007669"/>
    <property type="project" value="InterPro"/>
</dbReference>
<dbReference type="AlphaFoldDB" id="A0A699GNZ4"/>
<feature type="compositionally biased region" description="Basic and acidic residues" evidence="1">
    <location>
        <begin position="466"/>
        <end position="486"/>
    </location>
</feature>
<dbReference type="PANTHER" id="PTHR11764">
    <property type="entry name" value="TERPENE CYCLASE/MUTASE FAMILY MEMBER"/>
    <property type="match status" value="1"/>
</dbReference>
<evidence type="ECO:0000256" key="1">
    <source>
        <dbReference type="SAM" id="MobiDB-lite"/>
    </source>
</evidence>
<dbReference type="InterPro" id="IPR043502">
    <property type="entry name" value="DNA/RNA_pol_sf"/>
</dbReference>
<dbReference type="PANTHER" id="PTHR11764:SF71">
    <property type="entry name" value="TERPENE CYCLASE_MUTASE FAMILY MEMBER"/>
    <property type="match status" value="1"/>
</dbReference>
<feature type="compositionally biased region" description="Basic and acidic residues" evidence="1">
    <location>
        <begin position="442"/>
        <end position="456"/>
    </location>
</feature>
<gene>
    <name evidence="3" type="ORF">Tci_056693</name>
</gene>
<accession>A0A699GNZ4</accession>
<proteinExistence type="predicted"/>
<evidence type="ECO:0000259" key="2">
    <source>
        <dbReference type="Pfam" id="PF00078"/>
    </source>
</evidence>
<dbReference type="InterPro" id="IPR008930">
    <property type="entry name" value="Terpenoid_cyclase/PrenylTrfase"/>
</dbReference>
<comment type="caution">
    <text evidence="3">The sequence shown here is derived from an EMBL/GenBank/DDBJ whole genome shotgun (WGS) entry which is preliminary data.</text>
</comment>
<protein>
    <submittedName>
        <fullName evidence="3">Dammarenediol II synthase-like</fullName>
    </submittedName>
</protein>
<dbReference type="SUPFAM" id="SSF48239">
    <property type="entry name" value="Terpenoid cyclases/Protein prenyltransferases"/>
    <property type="match status" value="1"/>
</dbReference>
<feature type="domain" description="Reverse transcriptase" evidence="2">
    <location>
        <begin position="309"/>
        <end position="446"/>
    </location>
</feature>
<dbReference type="SUPFAM" id="SSF56672">
    <property type="entry name" value="DNA/RNA polymerases"/>
    <property type="match status" value="1"/>
</dbReference>
<dbReference type="EMBL" id="BKCJ010008955">
    <property type="protein sequence ID" value="GEU84715.1"/>
    <property type="molecule type" value="Genomic_DNA"/>
</dbReference>
<dbReference type="Pfam" id="PF00078">
    <property type="entry name" value="RVT_1"/>
    <property type="match status" value="1"/>
</dbReference>
<name>A0A699GNZ4_TANCI</name>
<dbReference type="InterPro" id="IPR018333">
    <property type="entry name" value="Squalene_cyclase"/>
</dbReference>
<dbReference type="InterPro" id="IPR000477">
    <property type="entry name" value="RT_dom"/>
</dbReference>
<organism evidence="3">
    <name type="scientific">Tanacetum cinerariifolium</name>
    <name type="common">Dalmatian daisy</name>
    <name type="synonym">Chrysanthemum cinerariifolium</name>
    <dbReference type="NCBI Taxonomy" id="118510"/>
    <lineage>
        <taxon>Eukaryota</taxon>
        <taxon>Viridiplantae</taxon>
        <taxon>Streptophyta</taxon>
        <taxon>Embryophyta</taxon>
        <taxon>Tracheophyta</taxon>
        <taxon>Spermatophyta</taxon>
        <taxon>Magnoliopsida</taxon>
        <taxon>eudicotyledons</taxon>
        <taxon>Gunneridae</taxon>
        <taxon>Pentapetalae</taxon>
        <taxon>asterids</taxon>
        <taxon>campanulids</taxon>
        <taxon>Asterales</taxon>
        <taxon>Asteraceae</taxon>
        <taxon>Asteroideae</taxon>
        <taxon>Anthemideae</taxon>
        <taxon>Anthemidinae</taxon>
        <taxon>Tanacetum</taxon>
    </lineage>
</organism>
<sequence>MKKALRLNHAIQAKDGHWPVENAGPMFFTPPLNEDGEWGFYIERHNAMIGFALSYVALRLLGEGPDDGKGVVDQARKWILDMVVLEVYEWEGCNPLPPEFWIFPEALPYHPGTENVVLLPDNVYAHVILVREKNHGPITDLVLQLRQEIHPIPYDEINWNKQRHNCCKEDLYYPHHSIVQDLLWDGLHYLSEPILKYWPFTKLRERGLRRAVELMRYGAEETNESQPLLYLHLKTIAPTICGWKRTAAAAVGLRQIWEFNPNAGTPAERQEVEDARKQFRNSQREGVYACSDLLMRMQVIRSFVMYNFLLFKRKKKLMIFKVDFKKAFDSLRRDFLELVMAKLRFGTRWRNWIKGCLRHARSSVLVNGSPTVEFEISRGLRQGDPLSLFLFILAMEGLHTLTCKALDNGIFTGAYIGNDNLRISHLIHADDVIFLVKDKQEKDKIKTKPNKKREAWKSPAMSKSSHSQESRKSEENAVSRDQRCKP</sequence>
<reference evidence="3" key="1">
    <citation type="journal article" date="2019" name="Sci. Rep.">
        <title>Draft genome of Tanacetum cinerariifolium, the natural source of mosquito coil.</title>
        <authorList>
            <person name="Yamashiro T."/>
            <person name="Shiraishi A."/>
            <person name="Satake H."/>
            <person name="Nakayama K."/>
        </authorList>
    </citation>
    <scope>NUCLEOTIDE SEQUENCE</scope>
</reference>
<dbReference type="Gene3D" id="1.50.10.20">
    <property type="match status" value="1"/>
</dbReference>
<evidence type="ECO:0000313" key="3">
    <source>
        <dbReference type="EMBL" id="GEU84715.1"/>
    </source>
</evidence>
<dbReference type="GO" id="GO:0005811">
    <property type="term" value="C:lipid droplet"/>
    <property type="evidence" value="ECO:0007669"/>
    <property type="project" value="InterPro"/>
</dbReference>
<dbReference type="GO" id="GO:0042300">
    <property type="term" value="F:beta-amyrin synthase activity"/>
    <property type="evidence" value="ECO:0007669"/>
    <property type="project" value="TreeGrafter"/>
</dbReference>